<evidence type="ECO:0000313" key="2">
    <source>
        <dbReference type="Proteomes" id="UP001367508"/>
    </source>
</evidence>
<name>A0AAN9PS31_CANGL</name>
<evidence type="ECO:0000313" key="1">
    <source>
        <dbReference type="EMBL" id="KAK7308149.1"/>
    </source>
</evidence>
<gene>
    <name evidence="1" type="ORF">VNO77_41746</name>
</gene>
<dbReference type="Proteomes" id="UP001367508">
    <property type="component" value="Unassembled WGS sequence"/>
</dbReference>
<dbReference type="AlphaFoldDB" id="A0AAN9PS31"/>
<comment type="caution">
    <text evidence="1">The sequence shown here is derived from an EMBL/GenBank/DDBJ whole genome shotgun (WGS) entry which is preliminary data.</text>
</comment>
<organism evidence="1 2">
    <name type="scientific">Canavalia gladiata</name>
    <name type="common">Sword bean</name>
    <name type="synonym">Dolichos gladiatus</name>
    <dbReference type="NCBI Taxonomy" id="3824"/>
    <lineage>
        <taxon>Eukaryota</taxon>
        <taxon>Viridiplantae</taxon>
        <taxon>Streptophyta</taxon>
        <taxon>Embryophyta</taxon>
        <taxon>Tracheophyta</taxon>
        <taxon>Spermatophyta</taxon>
        <taxon>Magnoliopsida</taxon>
        <taxon>eudicotyledons</taxon>
        <taxon>Gunneridae</taxon>
        <taxon>Pentapetalae</taxon>
        <taxon>rosids</taxon>
        <taxon>fabids</taxon>
        <taxon>Fabales</taxon>
        <taxon>Fabaceae</taxon>
        <taxon>Papilionoideae</taxon>
        <taxon>50 kb inversion clade</taxon>
        <taxon>NPAAA clade</taxon>
        <taxon>indigoferoid/millettioid clade</taxon>
        <taxon>Phaseoleae</taxon>
        <taxon>Canavalia</taxon>
    </lineage>
</organism>
<accession>A0AAN9PS31</accession>
<reference evidence="1 2" key="1">
    <citation type="submission" date="2024-01" db="EMBL/GenBank/DDBJ databases">
        <title>The genomes of 5 underutilized Papilionoideae crops provide insights into root nodulation and disease resistanc.</title>
        <authorList>
            <person name="Jiang F."/>
        </authorList>
    </citation>
    <scope>NUCLEOTIDE SEQUENCE [LARGE SCALE GENOMIC DNA]</scope>
    <source>
        <strain evidence="1">LVBAO_FW01</strain>
        <tissue evidence="1">Leaves</tissue>
    </source>
</reference>
<keyword evidence="2" id="KW-1185">Reference proteome</keyword>
<protein>
    <submittedName>
        <fullName evidence="1">Uncharacterized protein</fullName>
    </submittedName>
</protein>
<dbReference type="EMBL" id="JAYMYQ010000010">
    <property type="protein sequence ID" value="KAK7308149.1"/>
    <property type="molecule type" value="Genomic_DNA"/>
</dbReference>
<sequence>MPWPSNLMNTGSNGAQMIHLLVEGFEATWELWLIPVVQLSVRTFKLKTYGCLLFFRHEFAGIKAVVLNSRHRLSHWVPENLTYTKQTRAFPCYLHLDFQLKASMVQPTTHILLKILACDIILDLDKSSQ</sequence>
<proteinExistence type="predicted"/>